<feature type="compositionally biased region" description="Basic and acidic residues" evidence="1">
    <location>
        <begin position="945"/>
        <end position="955"/>
    </location>
</feature>
<dbReference type="EMBL" id="JAGZSV010000064">
    <property type="protein sequence ID" value="MBS6940763.1"/>
    <property type="molecule type" value="Genomic_DNA"/>
</dbReference>
<evidence type="ECO:0000313" key="3">
    <source>
        <dbReference type="EMBL" id="MBS6940763.1"/>
    </source>
</evidence>
<feature type="region of interest" description="Disordered" evidence="1">
    <location>
        <begin position="283"/>
        <end position="305"/>
    </location>
</feature>
<accession>A0A943UXY3</accession>
<proteinExistence type="predicted"/>
<dbReference type="SUPFAM" id="SSF53187">
    <property type="entry name" value="Zn-dependent exopeptidases"/>
    <property type="match status" value="1"/>
</dbReference>
<evidence type="ECO:0008006" key="5">
    <source>
        <dbReference type="Google" id="ProtNLM"/>
    </source>
</evidence>
<feature type="compositionally biased region" description="Acidic residues" evidence="1">
    <location>
        <begin position="470"/>
        <end position="480"/>
    </location>
</feature>
<feature type="compositionally biased region" description="Basic and acidic residues" evidence="1">
    <location>
        <begin position="327"/>
        <end position="367"/>
    </location>
</feature>
<reference evidence="3" key="1">
    <citation type="submission" date="2021-02" db="EMBL/GenBank/DDBJ databases">
        <title>Infant gut strain persistence is associated with maternal origin, phylogeny, and functional potential including surface adhesion and iron acquisition.</title>
        <authorList>
            <person name="Lou Y.C."/>
        </authorList>
    </citation>
    <scope>NUCLEOTIDE SEQUENCE</scope>
    <source>
        <strain evidence="3">L2_039_000G1_dasL2_039_000G1_concoct_11</strain>
    </source>
</reference>
<dbReference type="AlphaFoldDB" id="A0A943UXY3"/>
<feature type="compositionally biased region" description="Acidic residues" evidence="1">
    <location>
        <begin position="437"/>
        <end position="454"/>
    </location>
</feature>
<keyword evidence="2" id="KW-0812">Transmembrane</keyword>
<feature type="region of interest" description="Disordered" evidence="1">
    <location>
        <begin position="649"/>
        <end position="701"/>
    </location>
</feature>
<feature type="transmembrane region" description="Helical" evidence="2">
    <location>
        <begin position="191"/>
        <end position="214"/>
    </location>
</feature>
<keyword evidence="2" id="KW-0472">Membrane</keyword>
<feature type="compositionally biased region" description="Low complexity" evidence="1">
    <location>
        <begin position="595"/>
        <end position="606"/>
    </location>
</feature>
<name>A0A943UXY3_9ACTN</name>
<feature type="compositionally biased region" description="Low complexity" evidence="1">
    <location>
        <begin position="488"/>
        <end position="520"/>
    </location>
</feature>
<feature type="compositionally biased region" description="Low complexity" evidence="1">
    <location>
        <begin position="686"/>
        <end position="699"/>
    </location>
</feature>
<evidence type="ECO:0000313" key="4">
    <source>
        <dbReference type="Proteomes" id="UP000727506"/>
    </source>
</evidence>
<keyword evidence="2" id="KW-1133">Transmembrane helix</keyword>
<sequence>MSKPMDHIAYLSQEIGPRPAGTEEEQQAALYITERFQKETGLPVAIEDFTCSSNASMPELICYVVTIVAVLLGLFLPVAAIPAVVASLLSAAVFVAERFDKPLLSQLFMKGVSQNVVAKYEPENDPEGAGPRRRKVIVVANYDSGKVRHDLSGFLPSVRRPLQYAAIGSMCLLPFMLAIRQFAFAGEGIGATVCMVLAIAMLVIVAIPAAFIALEKASAYNEGANSNASGIAVMLEVARRIGNGEASSEFSSEGVMHDEETARAAGVVPEGATISYEHADSSVGKAADGAVADDGSSKGRKAPVAASAPIETLAAAAAKAAELHEAAEAAEAARREQEEAERRASELEEQKRALAEEEMRRAAEAEQAKPAPTVPEWYLKATEKARKSEPLSSKSDVSYRSRYADFPDERRVVEEEVIAEEEPIEIQEIPGSAEPVPYEDDFAITDFDAEEEPAQDASMQTDDAHGGVSESEDASFDVDSDAGQAAPSEAEAVDAQDASAAAEEPADVPAASDDAVSASEGSPEDEQVAGDGLADADRTMALAPVDASATTAIAPVEAGSLDLDAMRAAAAGESEGPVAQETAADSVDVPHEQPAAPVAEAADSAATSRLPQMMYYKEPEDRSQEMRDRALKERSVVVLTADEMQDMATQVEEAEPPASAAQVVSVLADDSQAPSDEELPIRQAGQAQEQPRVQPVQEQSVATDAASTAVLPVSPAESLSMKVPAMPVVSHEGGQPAVARIPVVDLPDITLLPMAAADPKSVSFDELRQRAPLASVAESKGEQAAKDLLSISLPSIGDSASATGSFARADESGRVQNNSVSKTGSFAPIGALGIDPVGDELIQDVDPEDVYVDDADDSVFDGEVTETGAFAGPGYVEMPQSRVGRFFGKFRRKKKGKGEEQSAHEWLDVDENFDARSAGKARGSWESFRDDEGDWQGGAFGGSKARQDEEPVEHEHRARLSAPAVSHDAFAAALAAANAAAEAKGEKPVTEDDVYEDDMQQIYSFAAGDINTEVWFVALGSELAGNGGIKAFLAEHASDMRGAVVVNLESLGGGTLSYLEKEGELKQTSCSPRMKRFIRKASQASGISILGGKLDWRESAASYAQKHRLQAMTIAGMNGDKPASYGEADDVIENIDPDALDKSADLVIELLKNI</sequence>
<feature type="region of interest" description="Disordered" evidence="1">
    <location>
        <begin position="327"/>
        <end position="376"/>
    </location>
</feature>
<feature type="compositionally biased region" description="Acidic residues" evidence="1">
    <location>
        <begin position="416"/>
        <end position="425"/>
    </location>
</feature>
<protein>
    <recommendedName>
        <fullName evidence="5">Peptidase M28 domain-containing protein</fullName>
    </recommendedName>
</protein>
<feature type="region of interest" description="Disordered" evidence="1">
    <location>
        <begin position="567"/>
        <end position="630"/>
    </location>
</feature>
<gene>
    <name evidence="3" type="ORF">KH142_04645</name>
</gene>
<comment type="caution">
    <text evidence="3">The sequence shown here is derived from an EMBL/GenBank/DDBJ whole genome shotgun (WGS) entry which is preliminary data.</text>
</comment>
<feature type="transmembrane region" description="Helical" evidence="2">
    <location>
        <begin position="162"/>
        <end position="179"/>
    </location>
</feature>
<evidence type="ECO:0000256" key="2">
    <source>
        <dbReference type="SAM" id="Phobius"/>
    </source>
</evidence>
<feature type="region of interest" description="Disordered" evidence="1">
    <location>
        <begin position="922"/>
        <end position="955"/>
    </location>
</feature>
<feature type="compositionally biased region" description="Basic and acidic residues" evidence="1">
    <location>
        <begin position="617"/>
        <end position="630"/>
    </location>
</feature>
<feature type="region of interest" description="Disordered" evidence="1">
    <location>
        <begin position="416"/>
        <end position="536"/>
    </location>
</feature>
<dbReference type="Proteomes" id="UP000727506">
    <property type="component" value="Unassembled WGS sequence"/>
</dbReference>
<feature type="compositionally biased region" description="Low complexity" evidence="1">
    <location>
        <begin position="283"/>
        <end position="294"/>
    </location>
</feature>
<organism evidence="3 4">
    <name type="scientific">Slackia piriformis</name>
    <dbReference type="NCBI Taxonomy" id="626934"/>
    <lineage>
        <taxon>Bacteria</taxon>
        <taxon>Bacillati</taxon>
        <taxon>Actinomycetota</taxon>
        <taxon>Coriobacteriia</taxon>
        <taxon>Eggerthellales</taxon>
        <taxon>Eggerthellaceae</taxon>
        <taxon>Slackia</taxon>
    </lineage>
</organism>
<evidence type="ECO:0000256" key="1">
    <source>
        <dbReference type="SAM" id="MobiDB-lite"/>
    </source>
</evidence>
<feature type="transmembrane region" description="Helical" evidence="2">
    <location>
        <begin position="62"/>
        <end position="95"/>
    </location>
</feature>
<dbReference type="Gene3D" id="3.40.630.10">
    <property type="entry name" value="Zn peptidases"/>
    <property type="match status" value="2"/>
</dbReference>